<feature type="compositionally biased region" description="Low complexity" evidence="1">
    <location>
        <begin position="7"/>
        <end position="45"/>
    </location>
</feature>
<evidence type="ECO:0000313" key="3">
    <source>
        <dbReference type="Proteomes" id="UP000198981"/>
    </source>
</evidence>
<dbReference type="AlphaFoldDB" id="A0A1G4XEV3"/>
<organism evidence="2 3">
    <name type="scientific">Klenkia marina</name>
    <dbReference type="NCBI Taxonomy" id="1960309"/>
    <lineage>
        <taxon>Bacteria</taxon>
        <taxon>Bacillati</taxon>
        <taxon>Actinomycetota</taxon>
        <taxon>Actinomycetes</taxon>
        <taxon>Geodermatophilales</taxon>
        <taxon>Geodermatophilaceae</taxon>
        <taxon>Klenkia</taxon>
    </lineage>
</organism>
<reference evidence="3" key="1">
    <citation type="submission" date="2016-10" db="EMBL/GenBank/DDBJ databases">
        <authorList>
            <person name="Varghese N."/>
            <person name="Submissions S."/>
        </authorList>
    </citation>
    <scope>NUCLEOTIDE SEQUENCE [LARGE SCALE GENOMIC DNA]</scope>
    <source>
        <strain evidence="3">DSM 45722</strain>
    </source>
</reference>
<evidence type="ECO:0000256" key="1">
    <source>
        <dbReference type="SAM" id="MobiDB-lite"/>
    </source>
</evidence>
<feature type="compositionally biased region" description="Pro residues" evidence="1">
    <location>
        <begin position="55"/>
        <end position="68"/>
    </location>
</feature>
<dbReference type="EMBL" id="FMUH01000001">
    <property type="protein sequence ID" value="SCX39655.1"/>
    <property type="molecule type" value="Genomic_DNA"/>
</dbReference>
<dbReference type="OrthoDB" id="5184628at2"/>
<sequence>MASGWKSVLSRVASSVVTTVVREATRGSSSPRRGQGGRSTAAPRPAGGGAGDRPAPQPAPRAPLPPAGAPSRRAPASDFTGRGEISYAPREDGRPDPGEVVWAWVPFEEGDGRGKDRPVLVAGRADGDLIGFMLTSKDHDRDAADEARHGRHWVDIGTGDWDRQGRPSEVRVDRVLRVDPADVRREGAVLDRRRFDQVAAEARRVLGW</sequence>
<keyword evidence="3" id="KW-1185">Reference proteome</keyword>
<dbReference type="SUPFAM" id="SSF50118">
    <property type="entry name" value="Cell growth inhibitor/plasmid maintenance toxic component"/>
    <property type="match status" value="1"/>
</dbReference>
<name>A0A1G4XEV3_9ACTN</name>
<feature type="region of interest" description="Disordered" evidence="1">
    <location>
        <begin position="1"/>
        <end position="98"/>
    </location>
</feature>
<dbReference type="GO" id="GO:0003677">
    <property type="term" value="F:DNA binding"/>
    <property type="evidence" value="ECO:0007669"/>
    <property type="project" value="InterPro"/>
</dbReference>
<gene>
    <name evidence="2" type="ORF">SAMN03159343_0731</name>
</gene>
<protein>
    <submittedName>
        <fullName evidence="2">PemK-like, MazF-like toxin of type II toxin-antitoxin system</fullName>
    </submittedName>
</protein>
<proteinExistence type="predicted"/>
<evidence type="ECO:0000313" key="2">
    <source>
        <dbReference type="EMBL" id="SCX39655.1"/>
    </source>
</evidence>
<dbReference type="STRING" id="1960309.SAMN03159343_0731"/>
<dbReference type="Proteomes" id="UP000198981">
    <property type="component" value="Unassembled WGS sequence"/>
</dbReference>
<dbReference type="RefSeq" id="WP_092799688.1">
    <property type="nucleotide sequence ID" value="NZ_FMUH01000001.1"/>
</dbReference>
<dbReference type="Pfam" id="PF02452">
    <property type="entry name" value="PemK_toxin"/>
    <property type="match status" value="1"/>
</dbReference>
<accession>A0A1G4XEV3</accession>
<dbReference type="InterPro" id="IPR003477">
    <property type="entry name" value="PemK-like"/>
</dbReference>